<dbReference type="HOGENOM" id="CLU_000837_8_8_1"/>
<dbReference type="PANTHER" id="PTHR47186:SF18">
    <property type="entry name" value="RX N-TERMINAL DOMAIN-CONTAINING PROTEIN"/>
    <property type="match status" value="1"/>
</dbReference>
<evidence type="ECO:0000313" key="8">
    <source>
        <dbReference type="Proteomes" id="UP000026915"/>
    </source>
</evidence>
<evidence type="ECO:0000256" key="1">
    <source>
        <dbReference type="ARBA" id="ARBA00022737"/>
    </source>
</evidence>
<dbReference type="InterPro" id="IPR027417">
    <property type="entry name" value="P-loop_NTPase"/>
</dbReference>
<dbReference type="EMBL" id="CM001888">
    <property type="protein sequence ID" value="EOY18726.1"/>
    <property type="molecule type" value="Genomic_DNA"/>
</dbReference>
<dbReference type="InParanoid" id="A0A061FNU5"/>
<dbReference type="Pfam" id="PF18052">
    <property type="entry name" value="Rx_N"/>
    <property type="match status" value="1"/>
</dbReference>
<feature type="domain" description="R13L1/DRL21-like LRR repeat region" evidence="6">
    <location>
        <begin position="414"/>
        <end position="540"/>
    </location>
</feature>
<dbReference type="Gene3D" id="3.80.10.10">
    <property type="entry name" value="Ribonuclease Inhibitor"/>
    <property type="match status" value="4"/>
</dbReference>
<dbReference type="Gramene" id="EOY18726">
    <property type="protein sequence ID" value="EOY18726"/>
    <property type="gene ID" value="TCM_043224"/>
</dbReference>
<keyword evidence="3" id="KW-0611">Plant defense</keyword>
<dbReference type="GO" id="GO:0043531">
    <property type="term" value="F:ADP binding"/>
    <property type="evidence" value="ECO:0007669"/>
    <property type="project" value="InterPro"/>
</dbReference>
<protein>
    <submittedName>
        <fullName evidence="7">LRR and NB-ARC domains-containing disease resistance protein, putative</fullName>
    </submittedName>
</protein>
<dbReference type="AlphaFoldDB" id="A0A061FNU5"/>
<name>A0A061FNU5_THECC</name>
<sequence length="960" mass="109201">MALVGEAFLTASIEVLVDRIASPDVLNLFKGKKLEDVLLKKLKPALMSVKAVLDDAENKQITNPNVRSWIDELKDAVYDAEDLLDEIATEALRSRMESEDQTSTAKQAFVNTSPSLHPNLKAIGEGIVKRCKGLPLAVKALAGLLRCRLDVEDWNKVLNSNLWDITDDILPALRLSYYYLPSHLKRCFAYCSKDYEFQKEELVRLWMAEDLLAYSGENVNMEELRGSEYFEDLTSRLEGKCSSEIRKKIRHLSNIPKKYDVFKKFEALCEIKSLCTFLTIKSLRLRCWVTNVIMDDFLLKSRSLRLLSLANYENINELSEEIEKLKHLRYLDLSCTSIEMLPNSLTTLYNLQTIILFGCHYLVELPEDMGRLINMHHLDIKGTKLVRMPPGMDKLKDLRTLTDFVLGEGNGSSISELGKLKNLRGTLAISNLQNVVCHRDAKDANLKEKINLKELELKWSNCCYTNDDSMHDRELLEQLEPHTNLEHLAIEFYRGTRFPELVGHSSFSNLVSLQVRDCIYCFFLPPLGQLSALKSLSISGFSEVVTVGDEFYGKGDASSKPFGSLEILRFADMSEWEEWFCLKDGAFCLLQELYIEDCPKLTKSLPKHLPSLLKLTIVRCEKLGGLLPRAPSMSELYLNQCDALQLEPLPCGLRNLKIYDSNINYSILEQMVRHCTHLEKLEMGFCYGLKSLPEGSLPTMLKELGIHNCDALDYSKILSYTSLECLEISGNSNHPLESFSIGSFHKLNRLRIRSCKGLKSIGASEGPHQHLACLNFLKIETCPNFISFPDEGLSATNLTTLRLFNCKILKSLPEQMQSLLPSLEDLTIFNCPEIESFPKDGLPSKLKDITIGRSEKLIAGRKDWGLERLPSLTTFQMDDAEEMESFPDEYLLPSTLTKIYIFNLPNLKFLDYKGFQHLSCLRELHISGCPELQSMPVKRLSIPIISIENEFIVKEALWHN</sequence>
<keyword evidence="1" id="KW-0677">Repeat</keyword>
<evidence type="ECO:0000313" key="7">
    <source>
        <dbReference type="EMBL" id="EOY18726.1"/>
    </source>
</evidence>
<dbReference type="SUPFAM" id="SSF52540">
    <property type="entry name" value="P-loop containing nucleoside triphosphate hydrolases"/>
    <property type="match status" value="1"/>
</dbReference>
<keyword evidence="2" id="KW-0547">Nucleotide-binding</keyword>
<reference evidence="7 8" key="1">
    <citation type="journal article" date="2013" name="Genome Biol.">
        <title>The genome sequence of the most widely cultivated cacao type and its use to identify candidate genes regulating pod color.</title>
        <authorList>
            <person name="Motamayor J.C."/>
            <person name="Mockaitis K."/>
            <person name="Schmutz J."/>
            <person name="Haiminen N."/>
            <person name="Iii D.L."/>
            <person name="Cornejo O."/>
            <person name="Findley S.D."/>
            <person name="Zheng P."/>
            <person name="Utro F."/>
            <person name="Royaert S."/>
            <person name="Saski C."/>
            <person name="Jenkins J."/>
            <person name="Podicheti R."/>
            <person name="Zhao M."/>
            <person name="Scheffler B.E."/>
            <person name="Stack J.C."/>
            <person name="Feltus F.A."/>
            <person name="Mustiga G.M."/>
            <person name="Amores F."/>
            <person name="Phillips W."/>
            <person name="Marelli J.P."/>
            <person name="May G.D."/>
            <person name="Shapiro H."/>
            <person name="Ma J."/>
            <person name="Bustamante C.D."/>
            <person name="Schnell R.J."/>
            <person name="Main D."/>
            <person name="Gilbert D."/>
            <person name="Parida L."/>
            <person name="Kuhn D.N."/>
        </authorList>
    </citation>
    <scope>NUCLEOTIDE SEQUENCE [LARGE SCALE GENOMIC DNA]</scope>
    <source>
        <strain evidence="8">cv. Matina 1-6</strain>
    </source>
</reference>
<dbReference type="Pfam" id="PF25019">
    <property type="entry name" value="LRR_R13L1-DRL21"/>
    <property type="match status" value="1"/>
</dbReference>
<evidence type="ECO:0000256" key="2">
    <source>
        <dbReference type="ARBA" id="ARBA00022741"/>
    </source>
</evidence>
<dbReference type="GO" id="GO:0006952">
    <property type="term" value="P:defense response"/>
    <property type="evidence" value="ECO:0007669"/>
    <property type="project" value="UniProtKB-KW"/>
</dbReference>
<dbReference type="InterPro" id="IPR058922">
    <property type="entry name" value="WHD_DRP"/>
</dbReference>
<gene>
    <name evidence="7" type="ORF">TCM_043224</name>
</gene>
<dbReference type="InterPro" id="IPR056789">
    <property type="entry name" value="LRR_R13L1-DRL21"/>
</dbReference>
<accession>A0A061FNU5</accession>
<dbReference type="InterPro" id="IPR041118">
    <property type="entry name" value="Rx_N"/>
</dbReference>
<proteinExistence type="predicted"/>
<dbReference type="Pfam" id="PF23559">
    <property type="entry name" value="WHD_DRP"/>
    <property type="match status" value="1"/>
</dbReference>
<evidence type="ECO:0000256" key="3">
    <source>
        <dbReference type="ARBA" id="ARBA00022821"/>
    </source>
</evidence>
<keyword evidence="8" id="KW-1185">Reference proteome</keyword>
<evidence type="ECO:0000259" key="6">
    <source>
        <dbReference type="Pfam" id="PF25019"/>
    </source>
</evidence>
<dbReference type="PANTHER" id="PTHR47186">
    <property type="entry name" value="LEUCINE-RICH REPEAT-CONTAINING PROTEIN 57"/>
    <property type="match status" value="1"/>
</dbReference>
<dbReference type="InterPro" id="IPR032675">
    <property type="entry name" value="LRR_dom_sf"/>
</dbReference>
<dbReference type="Proteomes" id="UP000026915">
    <property type="component" value="Chromosome 10"/>
</dbReference>
<dbReference type="GO" id="GO:0051707">
    <property type="term" value="P:response to other organism"/>
    <property type="evidence" value="ECO:0007669"/>
    <property type="project" value="UniProtKB-ARBA"/>
</dbReference>
<dbReference type="eggNOG" id="KOG4658">
    <property type="taxonomic scope" value="Eukaryota"/>
</dbReference>
<feature type="domain" description="Disease resistance N-terminal" evidence="4">
    <location>
        <begin position="11"/>
        <end position="100"/>
    </location>
</feature>
<feature type="domain" description="Disease resistance protein winged helix" evidence="5">
    <location>
        <begin position="193"/>
        <end position="236"/>
    </location>
</feature>
<dbReference type="OMA" id="SERVHIR"/>
<evidence type="ECO:0000259" key="4">
    <source>
        <dbReference type="Pfam" id="PF18052"/>
    </source>
</evidence>
<dbReference type="Gene3D" id="1.20.5.4130">
    <property type="match status" value="1"/>
</dbReference>
<evidence type="ECO:0000259" key="5">
    <source>
        <dbReference type="Pfam" id="PF23559"/>
    </source>
</evidence>
<dbReference type="SUPFAM" id="SSF52058">
    <property type="entry name" value="L domain-like"/>
    <property type="match status" value="2"/>
</dbReference>
<organism evidence="7 8">
    <name type="scientific">Theobroma cacao</name>
    <name type="common">Cacao</name>
    <name type="synonym">Cocoa</name>
    <dbReference type="NCBI Taxonomy" id="3641"/>
    <lineage>
        <taxon>Eukaryota</taxon>
        <taxon>Viridiplantae</taxon>
        <taxon>Streptophyta</taxon>
        <taxon>Embryophyta</taxon>
        <taxon>Tracheophyta</taxon>
        <taxon>Spermatophyta</taxon>
        <taxon>Magnoliopsida</taxon>
        <taxon>eudicotyledons</taxon>
        <taxon>Gunneridae</taxon>
        <taxon>Pentapetalae</taxon>
        <taxon>rosids</taxon>
        <taxon>malvids</taxon>
        <taxon>Malvales</taxon>
        <taxon>Malvaceae</taxon>
        <taxon>Byttnerioideae</taxon>
        <taxon>Theobroma</taxon>
    </lineage>
</organism>